<gene>
    <name evidence="2" type="ORF">GALL_490980</name>
</gene>
<dbReference type="Pfam" id="PF01636">
    <property type="entry name" value="APH"/>
    <property type="match status" value="1"/>
</dbReference>
<dbReference type="Gene3D" id="3.30.200.20">
    <property type="entry name" value="Phosphorylase Kinase, domain 1"/>
    <property type="match status" value="1"/>
</dbReference>
<dbReference type="GO" id="GO:0016740">
    <property type="term" value="F:transferase activity"/>
    <property type="evidence" value="ECO:0007669"/>
    <property type="project" value="UniProtKB-KW"/>
</dbReference>
<keyword evidence="2" id="KW-0808">Transferase</keyword>
<evidence type="ECO:0000313" key="2">
    <source>
        <dbReference type="EMBL" id="OIQ69304.1"/>
    </source>
</evidence>
<dbReference type="Gene3D" id="3.90.1200.10">
    <property type="match status" value="1"/>
</dbReference>
<reference evidence="2" key="1">
    <citation type="submission" date="2016-10" db="EMBL/GenBank/DDBJ databases">
        <title>Sequence of Gallionella enrichment culture.</title>
        <authorList>
            <person name="Poehlein A."/>
            <person name="Muehling M."/>
            <person name="Daniel R."/>
        </authorList>
    </citation>
    <scope>NUCLEOTIDE SEQUENCE</scope>
</reference>
<dbReference type="EMBL" id="MLJW01004804">
    <property type="protein sequence ID" value="OIQ69304.1"/>
    <property type="molecule type" value="Genomic_DNA"/>
</dbReference>
<dbReference type="SUPFAM" id="SSF56112">
    <property type="entry name" value="Protein kinase-like (PK-like)"/>
    <property type="match status" value="1"/>
</dbReference>
<sequence length="292" mass="31584">MDAPPDKGEDVGAFTRIDAHLVSLGLSAPQIIAADTSNGFLLLEDLGDDLYARVIPATPSLETPLYAAATDVLALLQANAPATALPPYGAREMVDAVSPATDWYAFAITGARSGLAALQAPLADLLAKVDTEPPVMILRDYHAENLLWLPQRQGVARVGLLDFQMAMLSSPAVDLVSLLQDARRDVSPAVEEAMILRFVALTGREETAFRMAYAVVGAQRHLRILGIFARLSLHFGKPDYVDLIPRVWRDLQRDLAHPALASLARAVETLLPKPTAEILQRIRDQCGTIPTP</sequence>
<dbReference type="InterPro" id="IPR011009">
    <property type="entry name" value="Kinase-like_dom_sf"/>
</dbReference>
<dbReference type="AlphaFoldDB" id="A0A1J5PEV5"/>
<name>A0A1J5PEV5_9ZZZZ</name>
<comment type="caution">
    <text evidence="2">The sequence shown here is derived from an EMBL/GenBank/DDBJ whole genome shotgun (WGS) entry which is preliminary data.</text>
</comment>
<protein>
    <submittedName>
        <fullName evidence="2">Phosphotransferase enzyme family protein</fullName>
    </submittedName>
</protein>
<organism evidence="2">
    <name type="scientific">mine drainage metagenome</name>
    <dbReference type="NCBI Taxonomy" id="410659"/>
    <lineage>
        <taxon>unclassified sequences</taxon>
        <taxon>metagenomes</taxon>
        <taxon>ecological metagenomes</taxon>
    </lineage>
</organism>
<dbReference type="InterPro" id="IPR002575">
    <property type="entry name" value="Aminoglycoside_PTrfase"/>
</dbReference>
<feature type="domain" description="Aminoglycoside phosphotransferase" evidence="1">
    <location>
        <begin position="3"/>
        <end position="195"/>
    </location>
</feature>
<proteinExistence type="predicted"/>
<accession>A0A1J5PEV5</accession>
<evidence type="ECO:0000259" key="1">
    <source>
        <dbReference type="Pfam" id="PF01636"/>
    </source>
</evidence>